<dbReference type="InterPro" id="IPR006315">
    <property type="entry name" value="OM_autotransptr_brl_dom"/>
</dbReference>
<dbReference type="Gene3D" id="2.40.128.130">
    <property type="entry name" value="Autotransporter beta-domain"/>
    <property type="match status" value="1"/>
</dbReference>
<gene>
    <name evidence="3" type="ORF">FOT72_23280</name>
</gene>
<name>A0A8I0MPI7_CITAM</name>
<protein>
    <submittedName>
        <fullName evidence="3">Autotransporter outer membrane beta-barrel domain-containing protein</fullName>
    </submittedName>
</protein>
<evidence type="ECO:0000313" key="4">
    <source>
        <dbReference type="Proteomes" id="UP000656723"/>
    </source>
</evidence>
<dbReference type="NCBIfam" id="TIGR01414">
    <property type="entry name" value="autotrans_barl"/>
    <property type="match status" value="1"/>
</dbReference>
<dbReference type="InterPro" id="IPR043990">
    <property type="entry name" value="AC_1"/>
</dbReference>
<dbReference type="Proteomes" id="UP000656723">
    <property type="component" value="Unassembled WGS sequence"/>
</dbReference>
<dbReference type="Pfam" id="PF18883">
    <property type="entry name" value="AC_1"/>
    <property type="match status" value="1"/>
</dbReference>
<feature type="chain" id="PRO_5034340001" evidence="1">
    <location>
        <begin position="33"/>
        <end position="936"/>
    </location>
</feature>
<dbReference type="PROSITE" id="PS51208">
    <property type="entry name" value="AUTOTRANSPORTER"/>
    <property type="match status" value="1"/>
</dbReference>
<dbReference type="EMBL" id="VKME01000026">
    <property type="protein sequence ID" value="MBE0130908.1"/>
    <property type="molecule type" value="Genomic_DNA"/>
</dbReference>
<evidence type="ECO:0000259" key="2">
    <source>
        <dbReference type="PROSITE" id="PS51208"/>
    </source>
</evidence>
<keyword evidence="1" id="KW-0732">Signal</keyword>
<dbReference type="PANTHER" id="PTHR12338">
    <property type="entry name" value="AUTOTRANSPORTER"/>
    <property type="match status" value="1"/>
</dbReference>
<evidence type="ECO:0000313" key="3">
    <source>
        <dbReference type="EMBL" id="MBE0130908.1"/>
    </source>
</evidence>
<dbReference type="InterPro" id="IPR005546">
    <property type="entry name" value="Autotransporte_beta"/>
</dbReference>
<dbReference type="InterPro" id="IPR050909">
    <property type="entry name" value="Bact_Autotransporter_VF"/>
</dbReference>
<dbReference type="SUPFAM" id="SSF103515">
    <property type="entry name" value="Autotransporter"/>
    <property type="match status" value="1"/>
</dbReference>
<dbReference type="CDD" id="cd01344">
    <property type="entry name" value="PL2_Passenger_AT"/>
    <property type="match status" value="1"/>
</dbReference>
<dbReference type="SUPFAM" id="SSF51126">
    <property type="entry name" value="Pectin lyase-like"/>
    <property type="match status" value="1"/>
</dbReference>
<dbReference type="InterPro" id="IPR011050">
    <property type="entry name" value="Pectin_lyase_fold/virulence"/>
</dbReference>
<accession>A0A8I0MPI7</accession>
<dbReference type="InterPro" id="IPR012332">
    <property type="entry name" value="Autotransporter_pectin_lyase_C"/>
</dbReference>
<feature type="non-terminal residue" evidence="3">
    <location>
        <position position="936"/>
    </location>
</feature>
<dbReference type="PANTHER" id="PTHR12338:SF5">
    <property type="entry name" value="ANTIGEN 43-RELATED"/>
    <property type="match status" value="1"/>
</dbReference>
<evidence type="ECO:0000256" key="1">
    <source>
        <dbReference type="SAM" id="SignalP"/>
    </source>
</evidence>
<sequence length="936" mass="100540">MNIRPTSPGLKSKKIAMALSILLATTPLSAFAAPTAYTINGNTPSNERTVNIKAGDEVSRIDINVADGLVNFADNITMNSAGVINTIGSPIIQFAYLTAGELNLGNHFTLNFSPATGDNVQSTNGIALYGTGKLNVENFTFNNTNDFYEADALYVGENAQANLKGLTTIRGGGISAGSNGTLNADDIDIAFSRPDTSTNDSTDTGMALWGGKVKISGDAVINIVSPTFYLEGIRTYTDLEIAGHTDIQLTSNSTDPYADVTAILIFDPISSSGLTGKRIFNDVNIKTSSTTVDGYSDGVLYLGGRGDTELTINRINIDASGNDIVRGIYLWDDNQTGKAKVRIGDATIKLSGNDKASLWGFFSANVTNGDNPVDWDADTIVGNINITSEGGNNAYMLYQADALFTGDVILGDMNAYESVAGTLYSIYGRWGSTDITNNNKLVAYGKMLVKGNHAINIVSGDNSYIYGDTAITEQGTINLALNGSNSRWDMVGDSTLTTLTLKDSTLNFLPGDVQPRKLTRGAATFKTLTVNGDYHGDNGNLVMNTQLGDDNSPTDRLVVNGNTSGTTNVKVVNAGGAGNYTVNGIELISVAGTSDGEFKQDGRIVAGAYDYTLQRGDGQNAKNWYLSNELPGAVPAKPDPNDPSDPVLPREHAVRPEAGLYGMNLQAANTLFNTRLQDRLGETHYVDALTGEDAVTSMWLRNVGGHTRQKDSSGQLDMQANRYVMQLGGDLAQWSSDSADRYHLGLMAGYANQKARAENQRNGNRADSRVSGYSVGLYGTWLQDNATHEGAYVDTWAQYSWFDNTVSGRGVESEEYDSKGFTASVESGYTWKLAELSERNALYIQPKAQVTWMGVKADEHKEVNGTRVEGNGDGNIQTRVGVRLFGKGHNKLDDGKGRTFQPFVEANWIHNTKDFGVAMNGENVNLKGTRNIGELK</sequence>
<organism evidence="3 4">
    <name type="scientific">Citrobacter amalonaticus</name>
    <dbReference type="NCBI Taxonomy" id="35703"/>
    <lineage>
        <taxon>Bacteria</taxon>
        <taxon>Pseudomonadati</taxon>
        <taxon>Pseudomonadota</taxon>
        <taxon>Gammaproteobacteria</taxon>
        <taxon>Enterobacterales</taxon>
        <taxon>Enterobacteriaceae</taxon>
        <taxon>Citrobacter</taxon>
    </lineage>
</organism>
<dbReference type="AlphaFoldDB" id="A0A8I0MPI7"/>
<dbReference type="Gene3D" id="2.160.20.20">
    <property type="match status" value="1"/>
</dbReference>
<dbReference type="Pfam" id="PF03797">
    <property type="entry name" value="Autotransporter"/>
    <property type="match status" value="1"/>
</dbReference>
<dbReference type="RefSeq" id="WP_225622885.1">
    <property type="nucleotide sequence ID" value="NZ_VKME01000026.1"/>
</dbReference>
<proteinExistence type="predicted"/>
<comment type="caution">
    <text evidence="3">The sequence shown here is derived from an EMBL/GenBank/DDBJ whole genome shotgun (WGS) entry which is preliminary data.</text>
</comment>
<feature type="domain" description="Autotransporter" evidence="2">
    <location>
        <begin position="691"/>
        <end position="936"/>
    </location>
</feature>
<dbReference type="InterPro" id="IPR036709">
    <property type="entry name" value="Autotransporte_beta_dom_sf"/>
</dbReference>
<feature type="signal peptide" evidence="1">
    <location>
        <begin position="1"/>
        <end position="32"/>
    </location>
</feature>
<reference evidence="3" key="1">
    <citation type="submission" date="2019-07" db="EMBL/GenBank/DDBJ databases">
        <title>KPC-2 carbapenem resistent Enterobacterales isolates from Germany.</title>
        <authorList>
            <person name="Yao Y."/>
            <person name="Falgenhauer L."/>
            <person name="Imirzalioglu C."/>
            <person name="Chakraborty T."/>
        </authorList>
    </citation>
    <scope>NUCLEOTIDE SEQUENCE</scope>
    <source>
        <strain evidence="3">CA13304</strain>
    </source>
</reference>
<dbReference type="GO" id="GO:0019867">
    <property type="term" value="C:outer membrane"/>
    <property type="evidence" value="ECO:0007669"/>
    <property type="project" value="InterPro"/>
</dbReference>
<dbReference type="SMART" id="SM00869">
    <property type="entry name" value="Autotransporter"/>
    <property type="match status" value="1"/>
</dbReference>